<dbReference type="PANTHER" id="PTHR42921">
    <property type="entry name" value="ACETOACETYL-COA SYNTHETASE"/>
    <property type="match status" value="1"/>
</dbReference>
<proteinExistence type="inferred from homology"/>
<dbReference type="AlphaFoldDB" id="A0A382TPZ2"/>
<gene>
    <name evidence="4" type="ORF">METZ01_LOCUS377008</name>
</gene>
<sequence length="244" mass="27057">MSPLWSPSSEQIEAAKITEFTRLAETRAGEVFPDYHALQQWSVADRESFWDLLWDFAGIVGDRNDSPAIKNGDLFPGTQWFPGSRLNYAENLLRRRDSHIAIIERKEDGTRTAISYAELYVRVARLAEAFSDDGIRPGDCIAGYMPNCADTVVAMLAATAIGAVWTSCSPDFGELGLLDRFGQVAAEILVCADGYQNIRKSYNTLDRAERIAGQIPSIKRVVVCPYICQSSEDLVLPKNPLFVA</sequence>
<evidence type="ECO:0000259" key="2">
    <source>
        <dbReference type="Pfam" id="PF00501"/>
    </source>
</evidence>
<protein>
    <submittedName>
        <fullName evidence="4">Uncharacterized protein</fullName>
    </submittedName>
</protein>
<dbReference type="InterPro" id="IPR042099">
    <property type="entry name" value="ANL_N_sf"/>
</dbReference>
<feature type="domain" description="AMP-dependent synthetase/ligase" evidence="2">
    <location>
        <begin position="95"/>
        <end position="212"/>
    </location>
</feature>
<evidence type="ECO:0000313" key="4">
    <source>
        <dbReference type="EMBL" id="SVD24154.1"/>
    </source>
</evidence>
<dbReference type="PANTHER" id="PTHR42921:SF1">
    <property type="entry name" value="ACETOACETYL-COA SYNTHETASE"/>
    <property type="match status" value="1"/>
</dbReference>
<dbReference type="Pfam" id="PF16177">
    <property type="entry name" value="ACAS_N"/>
    <property type="match status" value="1"/>
</dbReference>
<dbReference type="Gene3D" id="3.40.50.12780">
    <property type="entry name" value="N-terminal domain of ligase-like"/>
    <property type="match status" value="1"/>
</dbReference>
<comment type="similarity">
    <text evidence="1">Belongs to the ATP-dependent AMP-binding enzyme family.</text>
</comment>
<evidence type="ECO:0000256" key="1">
    <source>
        <dbReference type="ARBA" id="ARBA00006432"/>
    </source>
</evidence>
<dbReference type="Pfam" id="PF00501">
    <property type="entry name" value="AMP-binding"/>
    <property type="match status" value="1"/>
</dbReference>
<organism evidence="4">
    <name type="scientific">marine metagenome</name>
    <dbReference type="NCBI Taxonomy" id="408172"/>
    <lineage>
        <taxon>unclassified sequences</taxon>
        <taxon>metagenomes</taxon>
        <taxon>ecological metagenomes</taxon>
    </lineage>
</organism>
<reference evidence="4" key="1">
    <citation type="submission" date="2018-05" db="EMBL/GenBank/DDBJ databases">
        <authorList>
            <person name="Lanie J.A."/>
            <person name="Ng W.-L."/>
            <person name="Kazmierczak K.M."/>
            <person name="Andrzejewski T.M."/>
            <person name="Davidsen T.M."/>
            <person name="Wayne K.J."/>
            <person name="Tettelin H."/>
            <person name="Glass J.I."/>
            <person name="Rusch D."/>
            <person name="Podicherti R."/>
            <person name="Tsui H.-C.T."/>
            <person name="Winkler M.E."/>
        </authorList>
    </citation>
    <scope>NUCLEOTIDE SEQUENCE</scope>
</reference>
<dbReference type="SUPFAM" id="SSF56801">
    <property type="entry name" value="Acetyl-CoA synthetase-like"/>
    <property type="match status" value="1"/>
</dbReference>
<dbReference type="EMBL" id="UINC01138294">
    <property type="protein sequence ID" value="SVD24154.1"/>
    <property type="molecule type" value="Genomic_DNA"/>
</dbReference>
<dbReference type="InterPro" id="IPR032387">
    <property type="entry name" value="ACAS_N"/>
</dbReference>
<dbReference type="InterPro" id="IPR000873">
    <property type="entry name" value="AMP-dep_synth/lig_dom"/>
</dbReference>
<feature type="domain" description="Acetyl-coenzyme A synthetase N-terminal" evidence="3">
    <location>
        <begin position="35"/>
        <end position="91"/>
    </location>
</feature>
<accession>A0A382TPZ2</accession>
<feature type="non-terminal residue" evidence="4">
    <location>
        <position position="244"/>
    </location>
</feature>
<dbReference type="GO" id="GO:0030729">
    <property type="term" value="F:acetoacetate-CoA ligase activity"/>
    <property type="evidence" value="ECO:0007669"/>
    <property type="project" value="TreeGrafter"/>
</dbReference>
<name>A0A382TPZ2_9ZZZZ</name>
<evidence type="ECO:0000259" key="3">
    <source>
        <dbReference type="Pfam" id="PF16177"/>
    </source>
</evidence>